<feature type="compositionally biased region" description="Gly residues" evidence="1">
    <location>
        <begin position="148"/>
        <end position="163"/>
    </location>
</feature>
<keyword evidence="2" id="KW-0732">Signal</keyword>
<evidence type="ECO:0000313" key="4">
    <source>
        <dbReference type="Proteomes" id="UP001326110"/>
    </source>
</evidence>
<dbReference type="RefSeq" id="WP_019923469.1">
    <property type="nucleotide sequence ID" value="NZ_CP140152.1"/>
</dbReference>
<dbReference type="EMBL" id="CP140152">
    <property type="protein sequence ID" value="WQH04115.1"/>
    <property type="molecule type" value="Genomic_DNA"/>
</dbReference>
<feature type="compositionally biased region" description="Polar residues" evidence="1">
    <location>
        <begin position="29"/>
        <end position="41"/>
    </location>
</feature>
<proteinExistence type="predicted"/>
<feature type="chain" id="PRO_5047550039" evidence="2">
    <location>
        <begin position="23"/>
        <end position="170"/>
    </location>
</feature>
<reference evidence="3 4" key="1">
    <citation type="submission" date="2023-11" db="EMBL/GenBank/DDBJ databases">
        <title>MicrobeMod: A computational toolkit for identifying prokaryotic methylation and restriction-modification with nanopore sequencing.</title>
        <authorList>
            <person name="Crits-Christoph A."/>
            <person name="Kang S.C."/>
            <person name="Lee H."/>
            <person name="Ostrov N."/>
        </authorList>
    </citation>
    <scope>NUCLEOTIDE SEQUENCE [LARGE SCALE GENOMIC DNA]</scope>
    <source>
        <strain evidence="3 4">ATCC 25935</strain>
    </source>
</reference>
<feature type="compositionally biased region" description="Basic and acidic residues" evidence="1">
    <location>
        <begin position="84"/>
        <end position="93"/>
    </location>
</feature>
<keyword evidence="4" id="KW-1185">Reference proteome</keyword>
<accession>A0ABZ0XYB2</accession>
<sequence>MNIIRKSILIGFTVLGMAAAQAQDVAPQNKPQHSQKATPEQRQAKMEEMYAKRQARLHDQLKLTAQQESAWAAYQSAVKPAPRTGERPPRGEFAKLSSPERLSKMIEKTKLREGRMQQRLTALTAFYNQLTPEQKTAFDQHSVRGKHGGWGGHRGQRGHGGQHGPDMKRG</sequence>
<evidence type="ECO:0000313" key="3">
    <source>
        <dbReference type="EMBL" id="WQH04115.1"/>
    </source>
</evidence>
<feature type="region of interest" description="Disordered" evidence="1">
    <location>
        <begin position="25"/>
        <end position="46"/>
    </location>
</feature>
<dbReference type="InterPro" id="IPR012899">
    <property type="entry name" value="LTXXQ"/>
</dbReference>
<name>A0ABZ0XYB2_9BURK</name>
<evidence type="ECO:0000256" key="1">
    <source>
        <dbReference type="SAM" id="MobiDB-lite"/>
    </source>
</evidence>
<dbReference type="Proteomes" id="UP001326110">
    <property type="component" value="Chromosome"/>
</dbReference>
<feature type="signal peptide" evidence="2">
    <location>
        <begin position="1"/>
        <end position="22"/>
    </location>
</feature>
<organism evidence="3 4">
    <name type="scientific">Duganella zoogloeoides</name>
    <dbReference type="NCBI Taxonomy" id="75659"/>
    <lineage>
        <taxon>Bacteria</taxon>
        <taxon>Pseudomonadati</taxon>
        <taxon>Pseudomonadota</taxon>
        <taxon>Betaproteobacteria</taxon>
        <taxon>Burkholderiales</taxon>
        <taxon>Oxalobacteraceae</taxon>
        <taxon>Telluria group</taxon>
        <taxon>Duganella</taxon>
    </lineage>
</organism>
<feature type="region of interest" description="Disordered" evidence="1">
    <location>
        <begin position="137"/>
        <end position="170"/>
    </location>
</feature>
<dbReference type="Pfam" id="PF07813">
    <property type="entry name" value="LTXXQ"/>
    <property type="match status" value="1"/>
</dbReference>
<gene>
    <name evidence="3" type="ORF">SR858_24205</name>
</gene>
<protein>
    <submittedName>
        <fullName evidence="3">Spy/CpxP family protein refolding chaperone</fullName>
    </submittedName>
</protein>
<dbReference type="Gene3D" id="1.20.120.1490">
    <property type="match status" value="1"/>
</dbReference>
<dbReference type="GeneID" id="43165075"/>
<feature type="region of interest" description="Disordered" evidence="1">
    <location>
        <begin position="76"/>
        <end position="100"/>
    </location>
</feature>
<evidence type="ECO:0000256" key="2">
    <source>
        <dbReference type="SAM" id="SignalP"/>
    </source>
</evidence>